<dbReference type="SUPFAM" id="SSF53720">
    <property type="entry name" value="ALDH-like"/>
    <property type="match status" value="1"/>
</dbReference>
<dbReference type="EMBL" id="SRKY01000003">
    <property type="protein sequence ID" value="THH36185.1"/>
    <property type="molecule type" value="Genomic_DNA"/>
</dbReference>
<dbReference type="InterPro" id="IPR016161">
    <property type="entry name" value="Ald_DH/histidinol_DH"/>
</dbReference>
<organism evidence="6 7">
    <name type="scientific">Aliishimia ponticola</name>
    <dbReference type="NCBI Taxonomy" id="2499833"/>
    <lineage>
        <taxon>Bacteria</taxon>
        <taxon>Pseudomonadati</taxon>
        <taxon>Pseudomonadota</taxon>
        <taxon>Alphaproteobacteria</taxon>
        <taxon>Rhodobacterales</taxon>
        <taxon>Paracoccaceae</taxon>
        <taxon>Aliishimia</taxon>
    </lineage>
</organism>
<dbReference type="OrthoDB" id="9812625at2"/>
<dbReference type="GO" id="GO:0005829">
    <property type="term" value="C:cytosol"/>
    <property type="evidence" value="ECO:0007669"/>
    <property type="project" value="TreeGrafter"/>
</dbReference>
<gene>
    <name evidence="6" type="ORF">E4Z66_14125</name>
</gene>
<dbReference type="Pfam" id="PF00171">
    <property type="entry name" value="Aldedh"/>
    <property type="match status" value="1"/>
</dbReference>
<dbReference type="RefSeq" id="WP_136463654.1">
    <property type="nucleotide sequence ID" value="NZ_SRKY01000003.1"/>
</dbReference>
<dbReference type="InterPro" id="IPR010102">
    <property type="entry name" value="Succ_semiAld_DH"/>
</dbReference>
<proteinExistence type="inferred from homology"/>
<dbReference type="GO" id="GO:0009450">
    <property type="term" value="P:gamma-aminobutyric acid catabolic process"/>
    <property type="evidence" value="ECO:0007669"/>
    <property type="project" value="InterPro"/>
</dbReference>
<dbReference type="InterPro" id="IPR050740">
    <property type="entry name" value="Aldehyde_DH_Superfamily"/>
</dbReference>
<dbReference type="Gene3D" id="3.40.605.10">
    <property type="entry name" value="Aldehyde Dehydrogenase, Chain A, domain 1"/>
    <property type="match status" value="1"/>
</dbReference>
<dbReference type="Proteomes" id="UP000306602">
    <property type="component" value="Unassembled WGS sequence"/>
</dbReference>
<dbReference type="CDD" id="cd07103">
    <property type="entry name" value="ALDH_F5_SSADH_GabD"/>
    <property type="match status" value="1"/>
</dbReference>
<dbReference type="PROSITE" id="PS00070">
    <property type="entry name" value="ALDEHYDE_DEHYDR_CYS"/>
    <property type="match status" value="1"/>
</dbReference>
<reference evidence="6 7" key="1">
    <citation type="submission" date="2019-04" db="EMBL/GenBank/DDBJ databases">
        <title>Shimia ponticola sp. nov., isolated from seawater.</title>
        <authorList>
            <person name="Kim Y.-O."/>
            <person name="Yoon J.-H."/>
        </authorList>
    </citation>
    <scope>NUCLEOTIDE SEQUENCE [LARGE SCALE GENOMIC DNA]</scope>
    <source>
        <strain evidence="6 7">MYP11</strain>
    </source>
</reference>
<evidence type="ECO:0000313" key="7">
    <source>
        <dbReference type="Proteomes" id="UP000306602"/>
    </source>
</evidence>
<keyword evidence="7" id="KW-1185">Reference proteome</keyword>
<dbReference type="InterPro" id="IPR016163">
    <property type="entry name" value="Ald_DH_C"/>
</dbReference>
<evidence type="ECO:0000259" key="5">
    <source>
        <dbReference type="Pfam" id="PF00171"/>
    </source>
</evidence>
<feature type="domain" description="Aldehyde dehydrogenase" evidence="5">
    <location>
        <begin position="28"/>
        <end position="487"/>
    </location>
</feature>
<dbReference type="InterPro" id="IPR016160">
    <property type="entry name" value="Ald_DH_CS_CYS"/>
</dbReference>
<dbReference type="AlphaFoldDB" id="A0A4S4NBX8"/>
<dbReference type="GO" id="GO:0004777">
    <property type="term" value="F:succinate-semialdehyde dehydrogenase (NAD+) activity"/>
    <property type="evidence" value="ECO:0007669"/>
    <property type="project" value="TreeGrafter"/>
</dbReference>
<evidence type="ECO:0000256" key="2">
    <source>
        <dbReference type="ARBA" id="ARBA00023002"/>
    </source>
</evidence>
<dbReference type="PANTHER" id="PTHR43353:SF5">
    <property type="entry name" value="SUCCINATE-SEMIALDEHYDE DEHYDROGENASE, MITOCHONDRIAL"/>
    <property type="match status" value="1"/>
</dbReference>
<comment type="similarity">
    <text evidence="1 4">Belongs to the aldehyde dehydrogenase family.</text>
</comment>
<dbReference type="PROSITE" id="PS00687">
    <property type="entry name" value="ALDEHYDE_DEHYDR_GLU"/>
    <property type="match status" value="1"/>
</dbReference>
<comment type="caution">
    <text evidence="6">The sequence shown here is derived from an EMBL/GenBank/DDBJ whole genome shotgun (WGS) entry which is preliminary data.</text>
</comment>
<sequence>MLDAATDLRSLLKDPSLLETRAYVNGAWTDGADGTFDVMNPARGDVIAQVADLSRAQVAEAIAAAETAQKDWAKWTGKERAAVLRKWFDLMMEHQDDLGTILTAEQGKPLAEAKGEIAYGASFIEFFGEEAKRVYGETIPGHQRDKRIQVWKQPIGVAASITPWNFPNAMITRKAGPALAAGCAFVARPAAETPLSAIVMGVLAERAGIPAGVFNVVTSSSSSEVGKEFCENPAVRKLTFTGSTEVGRILLKQAADQVMKCSMELGGNAPFIVFDDADLDAAVEGAILCKFRNNGQTCVCANRIYVQAGVYDAFAEKLHKRVSEMKVGDGLEEGTDLGPLINSAASEKVTEHIKDATDKGASVLLGSAEQKMDGNFFAPAILTGVTQDMKVAKEETFGPLAPLFKFDTEDDVIAMANDTIFGLASYFYAKDLSRVYKVAEALEYGIVGINTGIISTEVGPFGGVKQSGLGREGSHHGIEDYLEMKYVCMSV</sequence>
<dbReference type="PANTHER" id="PTHR43353">
    <property type="entry name" value="SUCCINATE-SEMIALDEHYDE DEHYDROGENASE, MITOCHONDRIAL"/>
    <property type="match status" value="1"/>
</dbReference>
<dbReference type="InterPro" id="IPR029510">
    <property type="entry name" value="Ald_DH_CS_GLU"/>
</dbReference>
<evidence type="ECO:0000313" key="6">
    <source>
        <dbReference type="EMBL" id="THH36185.1"/>
    </source>
</evidence>
<dbReference type="NCBIfam" id="TIGR01780">
    <property type="entry name" value="SSADH"/>
    <property type="match status" value="1"/>
</dbReference>
<dbReference type="FunFam" id="3.40.605.10:FF:000005">
    <property type="entry name" value="Succinate-semialdehyde dehydrogenase I"/>
    <property type="match status" value="1"/>
</dbReference>
<keyword evidence="2 4" id="KW-0560">Oxidoreductase</keyword>
<evidence type="ECO:0000256" key="1">
    <source>
        <dbReference type="ARBA" id="ARBA00009986"/>
    </source>
</evidence>
<accession>A0A4S4NBX8</accession>
<name>A0A4S4NBX8_9RHOB</name>
<dbReference type="InterPro" id="IPR016162">
    <property type="entry name" value="Ald_DH_N"/>
</dbReference>
<dbReference type="InterPro" id="IPR015590">
    <property type="entry name" value="Aldehyde_DH_dom"/>
</dbReference>
<dbReference type="FunFam" id="3.40.309.10:FF:000004">
    <property type="entry name" value="Succinate-semialdehyde dehydrogenase I"/>
    <property type="match status" value="1"/>
</dbReference>
<evidence type="ECO:0000256" key="3">
    <source>
        <dbReference type="PROSITE-ProRule" id="PRU10007"/>
    </source>
</evidence>
<feature type="active site" evidence="3">
    <location>
        <position position="264"/>
    </location>
</feature>
<dbReference type="Gene3D" id="3.40.309.10">
    <property type="entry name" value="Aldehyde Dehydrogenase, Chain A, domain 2"/>
    <property type="match status" value="1"/>
</dbReference>
<protein>
    <submittedName>
        <fullName evidence="6">NAD-dependent succinate-semialdehyde dehydrogenase</fullName>
    </submittedName>
</protein>
<evidence type="ECO:0000256" key="4">
    <source>
        <dbReference type="RuleBase" id="RU003345"/>
    </source>
</evidence>